<sequence length="171" mass="19046">MTHFNQPALNESALMSEKRLIGSNGGWAFGSKQVGQHANRGGGTGLLVGVHHQTKPTKKAGVDMTEKWVPMNSIFNFKPETFAGYCRKTRRRLASYRSVAVETGEKPAKKEILRPRKISSRTWASRVPPVLKKMECALGCQRKRSICYLPEAALMGLYCQTKRTTTASTIF</sequence>
<dbReference type="Proteomes" id="UP000192391">
    <property type="component" value="Chromosome"/>
</dbReference>
<reference evidence="2" key="1">
    <citation type="journal article" date="2017" name="Sci. Rep.">
        <title>Determination of the Genome and Primary Transcriptome of Syngas Fermenting Eubacterium limosum ATCC 8486.</title>
        <authorList>
            <person name="Song Y."/>
            <person name="Shin J."/>
            <person name="Jeong Y."/>
            <person name="Jin S."/>
            <person name="Lee J.K."/>
            <person name="Kim D.R."/>
            <person name="Kim S.C."/>
            <person name="Cho S."/>
            <person name="Cho B.K."/>
        </authorList>
    </citation>
    <scope>NUCLEOTIDE SEQUENCE [LARGE SCALE GENOMIC DNA]</scope>
    <source>
        <strain evidence="2">ATCC 8486</strain>
    </source>
</reference>
<protein>
    <submittedName>
        <fullName evidence="1">Uncharacterized protein</fullName>
    </submittedName>
</protein>
<gene>
    <name evidence="1" type="ORF">B2M23_11315</name>
</gene>
<proteinExistence type="predicted"/>
<organism evidence="1 2">
    <name type="scientific">Eubacterium limosum</name>
    <dbReference type="NCBI Taxonomy" id="1736"/>
    <lineage>
        <taxon>Bacteria</taxon>
        <taxon>Bacillati</taxon>
        <taxon>Bacillota</taxon>
        <taxon>Clostridia</taxon>
        <taxon>Eubacteriales</taxon>
        <taxon>Eubacteriaceae</taxon>
        <taxon>Eubacterium</taxon>
    </lineage>
</organism>
<evidence type="ECO:0000313" key="2">
    <source>
        <dbReference type="Proteomes" id="UP000192391"/>
    </source>
</evidence>
<dbReference type="AlphaFoldDB" id="A0AAC9QUB8"/>
<name>A0AAC9QUB8_EUBLI</name>
<evidence type="ECO:0000313" key="1">
    <source>
        <dbReference type="EMBL" id="ARD66094.1"/>
    </source>
</evidence>
<dbReference type="EMBL" id="CP019962">
    <property type="protein sequence ID" value="ARD66094.1"/>
    <property type="molecule type" value="Genomic_DNA"/>
</dbReference>
<dbReference type="KEGG" id="elim:B2M23_11315"/>
<accession>A0AAC9QUB8</accession>